<name>A0AAJ1TLU5_9HYPH</name>
<evidence type="ECO:0000313" key="5">
    <source>
        <dbReference type="Proteomes" id="UP001432995"/>
    </source>
</evidence>
<dbReference type="Proteomes" id="UP001432995">
    <property type="component" value="Unassembled WGS sequence"/>
</dbReference>
<keyword evidence="5" id="KW-1185">Reference proteome</keyword>
<proteinExistence type="predicted"/>
<protein>
    <submittedName>
        <fullName evidence="2">Uncharacterized protein</fullName>
    </submittedName>
</protein>
<dbReference type="RefSeq" id="WP_007560787.1">
    <property type="nucleotide sequence ID" value="NZ_JAJALK010000004.1"/>
</dbReference>
<evidence type="ECO:0000313" key="3">
    <source>
        <dbReference type="EMBL" id="MER2289131.1"/>
    </source>
</evidence>
<accession>A0AAJ1TLU5</accession>
<dbReference type="Proteomes" id="UP001223420">
    <property type="component" value="Unassembled WGS sequence"/>
</dbReference>
<dbReference type="AlphaFoldDB" id="A0AAJ1TLU5"/>
<keyword evidence="1" id="KW-0812">Transmembrane</keyword>
<comment type="caution">
    <text evidence="2">The sequence shown here is derived from an EMBL/GenBank/DDBJ whole genome shotgun (WGS) entry which is preliminary data.</text>
</comment>
<sequence length="47" mass="5490">MVKDAFARLRRESGEKPPLPVVVTWLTVSIGIWVVIYLYTGRVVWTW</sequence>
<reference evidence="2" key="1">
    <citation type="submission" date="2023-07" db="EMBL/GenBank/DDBJ databases">
        <title>Genomic Encyclopedia of Type Strains, Phase IV (KMG-IV): sequencing the most valuable type-strain genomes for metagenomic binning, comparative biology and taxonomic classification.</title>
        <authorList>
            <person name="Goeker M."/>
        </authorList>
    </citation>
    <scope>NUCLEOTIDE SEQUENCE</scope>
    <source>
        <strain evidence="2">DSM 19569</strain>
    </source>
</reference>
<evidence type="ECO:0000313" key="4">
    <source>
        <dbReference type="Proteomes" id="UP001223420"/>
    </source>
</evidence>
<keyword evidence="1" id="KW-0472">Membrane</keyword>
<organism evidence="2 4">
    <name type="scientific">Methylobacterium brachiatum</name>
    <dbReference type="NCBI Taxonomy" id="269660"/>
    <lineage>
        <taxon>Bacteria</taxon>
        <taxon>Pseudomonadati</taxon>
        <taxon>Pseudomonadota</taxon>
        <taxon>Alphaproteobacteria</taxon>
        <taxon>Hyphomicrobiales</taxon>
        <taxon>Methylobacteriaceae</taxon>
        <taxon>Methylobacterium</taxon>
    </lineage>
</organism>
<gene>
    <name evidence="3" type="ORF">ABS770_12750</name>
    <name evidence="2" type="ORF">QO001_002261</name>
</gene>
<dbReference type="EMBL" id="JBELQD010000012">
    <property type="protein sequence ID" value="MER2289131.1"/>
    <property type="molecule type" value="Genomic_DNA"/>
</dbReference>
<reference evidence="3" key="2">
    <citation type="submission" date="2024-06" db="EMBL/GenBank/DDBJ databases">
        <authorList>
            <person name="Campbell A.G."/>
        </authorList>
    </citation>
    <scope>NUCLEOTIDE SEQUENCE</scope>
    <source>
        <strain evidence="3">EM17</strain>
    </source>
</reference>
<evidence type="ECO:0000313" key="2">
    <source>
        <dbReference type="EMBL" id="MDQ0543335.1"/>
    </source>
</evidence>
<evidence type="ECO:0000256" key="1">
    <source>
        <dbReference type="SAM" id="Phobius"/>
    </source>
</evidence>
<feature type="transmembrane region" description="Helical" evidence="1">
    <location>
        <begin position="21"/>
        <end position="40"/>
    </location>
</feature>
<dbReference type="EMBL" id="JAUSWL010000003">
    <property type="protein sequence ID" value="MDQ0543335.1"/>
    <property type="molecule type" value="Genomic_DNA"/>
</dbReference>
<keyword evidence="1" id="KW-1133">Transmembrane helix</keyword>